<comment type="caution">
    <text evidence="6">The sequence shown here is derived from an EMBL/GenBank/DDBJ whole genome shotgun (WGS) entry which is preliminary data.</text>
</comment>
<evidence type="ECO:0000256" key="1">
    <source>
        <dbReference type="ARBA" id="ARBA00010790"/>
    </source>
</evidence>
<proteinExistence type="inferred from homology"/>
<dbReference type="Gene3D" id="3.30.560.10">
    <property type="entry name" value="Glucose Oxidase, domain 3"/>
    <property type="match status" value="1"/>
</dbReference>
<dbReference type="Pfam" id="PF05199">
    <property type="entry name" value="GMC_oxred_C"/>
    <property type="match status" value="1"/>
</dbReference>
<dbReference type="InterPro" id="IPR000172">
    <property type="entry name" value="GMC_OxRdtase_N"/>
</dbReference>
<protein>
    <recommendedName>
        <fullName evidence="4 5">Glucose-methanol-choline oxidoreductase N-terminal domain-containing protein</fullName>
    </recommendedName>
</protein>
<sequence length="632" mass="71353">MDCTNVYRRSFLVFHRLLNTYLSGKKWMVFFFVAIVKYRPDLFAIHERPRDTTVFKSNYDFVIVGGGSAGCVLANRLSENPEWQVLLLEAGGPEPTLSEIPALATALQYTWYDWKYHPEHTGDACLAYKGERCRWPRGKGLGGSSVLNAMLYIRGNRRDYDLWAAQGNPGWSYDEVLPYFLKSEDMRIRRYKDSPFHRSGGELTIEHFRYQTPIVPDLLEAAVEMGFPIRDCNGARQTGFTKSHCTLRNGVRCSAAKAFLRPARNRPNFHVSMFSHVEKIIMEKRSEGTVARGVVFNKRGVRHTVYANKEVIISAGSINTPQILMLSGIGPRGHLHSLGIKEFNDLPGVGQNLQDHVSTGGNLFLVDNPVTFVMPRLITYKAVERFIKRNSGPLCTFAGAEVMAFIDLRKSEWAMNGTEIDDDWPNIQLLIGGFGDNVDGGTLGMRANGLSFDYYSEVYEKVLYNDAFGIHTVLLRPYSRGNITLRSADPYEHPVIQHGYFTDRRDVETLIAAARFVMKYATQTAALRRHGARYNPHVYPRCGVLGVNSDAFWECVIRHYSQTIYHPTCTAKMGPLTDPMAVVDHELRVHGVEKLRVIDASIMPNIVSGNTNAPVIMIAEKGADMIKKFWSK</sequence>
<feature type="domain" description="Glucose-methanol-choline oxidoreductase N-terminal" evidence="5">
    <location>
        <begin position="316"/>
        <end position="330"/>
    </location>
</feature>
<evidence type="ECO:0000256" key="2">
    <source>
        <dbReference type="PIRSR" id="PIRSR000137-2"/>
    </source>
</evidence>
<organism evidence="6 7">
    <name type="scientific">Cloeon dipterum</name>
    <dbReference type="NCBI Taxonomy" id="197152"/>
    <lineage>
        <taxon>Eukaryota</taxon>
        <taxon>Metazoa</taxon>
        <taxon>Ecdysozoa</taxon>
        <taxon>Arthropoda</taxon>
        <taxon>Hexapoda</taxon>
        <taxon>Insecta</taxon>
        <taxon>Pterygota</taxon>
        <taxon>Palaeoptera</taxon>
        <taxon>Ephemeroptera</taxon>
        <taxon>Pisciforma</taxon>
        <taxon>Baetidae</taxon>
        <taxon>Cloeon</taxon>
    </lineage>
</organism>
<feature type="binding site" evidence="2">
    <location>
        <position position="277"/>
    </location>
    <ligand>
        <name>FAD</name>
        <dbReference type="ChEBI" id="CHEBI:57692"/>
    </ligand>
</feature>
<dbReference type="GO" id="GO:0016614">
    <property type="term" value="F:oxidoreductase activity, acting on CH-OH group of donors"/>
    <property type="evidence" value="ECO:0007669"/>
    <property type="project" value="InterPro"/>
</dbReference>
<evidence type="ECO:0000259" key="4">
    <source>
        <dbReference type="PROSITE" id="PS00623"/>
    </source>
</evidence>
<dbReference type="OrthoDB" id="269227at2759"/>
<dbReference type="AlphaFoldDB" id="A0A8S1D274"/>
<comment type="cofactor">
    <cofactor evidence="2">
        <name>FAD</name>
        <dbReference type="ChEBI" id="CHEBI:57692"/>
    </cofactor>
</comment>
<evidence type="ECO:0000256" key="3">
    <source>
        <dbReference type="RuleBase" id="RU003968"/>
    </source>
</evidence>
<evidence type="ECO:0000313" key="7">
    <source>
        <dbReference type="Proteomes" id="UP000494165"/>
    </source>
</evidence>
<dbReference type="GO" id="GO:0050660">
    <property type="term" value="F:flavin adenine dinucleotide binding"/>
    <property type="evidence" value="ECO:0007669"/>
    <property type="project" value="InterPro"/>
</dbReference>
<keyword evidence="7" id="KW-1185">Reference proteome</keyword>
<dbReference type="PROSITE" id="PS00623">
    <property type="entry name" value="GMC_OXRED_1"/>
    <property type="match status" value="1"/>
</dbReference>
<dbReference type="Pfam" id="PF00732">
    <property type="entry name" value="GMC_oxred_N"/>
    <property type="match status" value="1"/>
</dbReference>
<dbReference type="Gene3D" id="3.50.50.60">
    <property type="entry name" value="FAD/NAD(P)-binding domain"/>
    <property type="match status" value="1"/>
</dbReference>
<keyword evidence="3" id="KW-0285">Flavoprotein</keyword>
<dbReference type="EMBL" id="CADEPI010000095">
    <property type="protein sequence ID" value="CAB3374221.1"/>
    <property type="molecule type" value="Genomic_DNA"/>
</dbReference>
<dbReference type="InterPro" id="IPR007867">
    <property type="entry name" value="GMC_OxRtase_C"/>
</dbReference>
<evidence type="ECO:0000313" key="6">
    <source>
        <dbReference type="EMBL" id="CAB3374221.1"/>
    </source>
</evidence>
<dbReference type="InterPro" id="IPR012132">
    <property type="entry name" value="GMC_OxRdtase"/>
</dbReference>
<reference evidence="6 7" key="1">
    <citation type="submission" date="2020-04" db="EMBL/GenBank/DDBJ databases">
        <authorList>
            <person name="Alioto T."/>
            <person name="Alioto T."/>
            <person name="Gomez Garrido J."/>
        </authorList>
    </citation>
    <scope>NUCLEOTIDE SEQUENCE [LARGE SCALE GENOMIC DNA]</scope>
</reference>
<dbReference type="SUPFAM" id="SSF51905">
    <property type="entry name" value="FAD/NAD(P)-binding domain"/>
    <property type="match status" value="1"/>
</dbReference>
<comment type="similarity">
    <text evidence="1 3">Belongs to the GMC oxidoreductase family.</text>
</comment>
<dbReference type="PANTHER" id="PTHR11552:SF186">
    <property type="entry name" value="GLUCOSE-METHANOL-CHOLINE OXIDOREDUCTASE N-TERMINAL DOMAIN-CONTAINING PROTEIN"/>
    <property type="match status" value="1"/>
</dbReference>
<feature type="domain" description="Glucose-methanol-choline oxidoreductase N-terminal" evidence="4">
    <location>
        <begin position="138"/>
        <end position="161"/>
    </location>
</feature>
<evidence type="ECO:0000259" key="5">
    <source>
        <dbReference type="PROSITE" id="PS00624"/>
    </source>
</evidence>
<dbReference type="Proteomes" id="UP000494165">
    <property type="component" value="Unassembled WGS sequence"/>
</dbReference>
<dbReference type="InterPro" id="IPR036188">
    <property type="entry name" value="FAD/NAD-bd_sf"/>
</dbReference>
<dbReference type="PROSITE" id="PS00624">
    <property type="entry name" value="GMC_OXRED_2"/>
    <property type="match status" value="1"/>
</dbReference>
<dbReference type="PIRSF" id="PIRSF000137">
    <property type="entry name" value="Alcohol_oxidase"/>
    <property type="match status" value="1"/>
</dbReference>
<accession>A0A8S1D274</accession>
<gene>
    <name evidence="6" type="ORF">CLODIP_2_CD10732</name>
</gene>
<dbReference type="PANTHER" id="PTHR11552">
    <property type="entry name" value="GLUCOSE-METHANOL-CHOLINE GMC OXIDOREDUCTASE"/>
    <property type="match status" value="1"/>
</dbReference>
<keyword evidence="2 3" id="KW-0274">FAD</keyword>
<name>A0A8S1D274_9INSE</name>
<dbReference type="SUPFAM" id="SSF54373">
    <property type="entry name" value="FAD-linked reductases, C-terminal domain"/>
    <property type="match status" value="1"/>
</dbReference>